<keyword evidence="1" id="KW-0732">Signal</keyword>
<evidence type="ECO:0000256" key="1">
    <source>
        <dbReference type="SAM" id="SignalP"/>
    </source>
</evidence>
<proteinExistence type="predicted"/>
<accession>A0A0P0CP40</accession>
<keyword evidence="3" id="KW-1185">Reference proteome</keyword>
<gene>
    <name evidence="2" type="ORF">APS56_14215</name>
</gene>
<dbReference type="KEGG" id="ahz:APS56_14215"/>
<dbReference type="RefSeq" id="WP_054729698.1">
    <property type="nucleotide sequence ID" value="NZ_CP012898.1"/>
</dbReference>
<sequence length="178" mass="20609">MKRIINILLILISTLSYSQNNSESDVFKKIIDYEIGKGGKGMYVQCEKPKTFFDAKDFKVQTGLNVPENILNEIELNESQSKIGSWNSELINELNYGEDFIKSKKCLTKNDAEQLFKKTNKRQNIISISEPIFDNNFENCVVSVSYLKFTGSAYGKKYFLKKVYGMWTVIVEYEIWMS</sequence>
<organism evidence="2 3">
    <name type="scientific">Pseudalgibacter alginicilyticus</name>
    <dbReference type="NCBI Taxonomy" id="1736674"/>
    <lineage>
        <taxon>Bacteria</taxon>
        <taxon>Pseudomonadati</taxon>
        <taxon>Bacteroidota</taxon>
        <taxon>Flavobacteriia</taxon>
        <taxon>Flavobacteriales</taxon>
        <taxon>Flavobacteriaceae</taxon>
        <taxon>Pseudalgibacter</taxon>
    </lineage>
</organism>
<protein>
    <submittedName>
        <fullName evidence="2">Uncharacterized protein</fullName>
    </submittedName>
</protein>
<reference evidence="2 3" key="1">
    <citation type="submission" date="2015-10" db="EMBL/GenBank/DDBJ databases">
        <authorList>
            <person name="Gilbert D.G."/>
        </authorList>
    </citation>
    <scope>NUCLEOTIDE SEQUENCE [LARGE SCALE GENOMIC DNA]</scope>
    <source>
        <strain evidence="3">HZ-22</strain>
    </source>
</reference>
<feature type="chain" id="PRO_5006042760" evidence="1">
    <location>
        <begin position="19"/>
        <end position="178"/>
    </location>
</feature>
<dbReference type="Proteomes" id="UP000057981">
    <property type="component" value="Chromosome"/>
</dbReference>
<dbReference type="STRING" id="1736674.APS56_14215"/>
<feature type="signal peptide" evidence="1">
    <location>
        <begin position="1"/>
        <end position="18"/>
    </location>
</feature>
<evidence type="ECO:0000313" key="2">
    <source>
        <dbReference type="EMBL" id="ALJ06217.1"/>
    </source>
</evidence>
<dbReference type="EMBL" id="CP012898">
    <property type="protein sequence ID" value="ALJ06217.1"/>
    <property type="molecule type" value="Genomic_DNA"/>
</dbReference>
<dbReference type="AlphaFoldDB" id="A0A0P0CP40"/>
<name>A0A0P0CP40_9FLAO</name>
<evidence type="ECO:0000313" key="3">
    <source>
        <dbReference type="Proteomes" id="UP000057981"/>
    </source>
</evidence>
<dbReference type="OrthoDB" id="1378216at2"/>